<reference evidence="2" key="1">
    <citation type="submission" date="2022-11" db="UniProtKB">
        <authorList>
            <consortium name="WormBaseParasite"/>
        </authorList>
    </citation>
    <scope>IDENTIFICATION</scope>
</reference>
<sequence>MFKNFVKAEVEKEETESDEIGHHCPEGCLCEESDTLFCNNIELTKIPSYWPTHFHKIILRNTSLTTLHKNSFRKFRKLEELRIEESFQLDVIDKYAFKGLQKLRVLSLSKNPNLSQIYKATFSGIGNENSLKIYIKNNKLQVIHGYAFKNVNNLRELSIEDECITFSKHSLSSISILDFLSIQGACKIDSETFLNTTRVHNLHISSSNLNFTKKTFNGLSHVNHILIQNNQIGKISEDTFAGSSTIGNLQIQTNKIFEIESRAFASTENLGTVIISQNTINSALKTPECVLNDAQRFIFTDNTIFCGCSMKWIKYHSDRSILKENFCGREEAFKALIYYEPRGCPTDDLEQTSSTTTTILPPPFQVQDQDYMAEYFPVSFSPLTFFLNLKLLSLNLFLLLLLR</sequence>
<protein>
    <submittedName>
        <fullName evidence="2">Uncharacterized protein</fullName>
    </submittedName>
</protein>
<organism evidence="1 2">
    <name type="scientific">Panagrolaimus sp. PS1159</name>
    <dbReference type="NCBI Taxonomy" id="55785"/>
    <lineage>
        <taxon>Eukaryota</taxon>
        <taxon>Metazoa</taxon>
        <taxon>Ecdysozoa</taxon>
        <taxon>Nematoda</taxon>
        <taxon>Chromadorea</taxon>
        <taxon>Rhabditida</taxon>
        <taxon>Tylenchina</taxon>
        <taxon>Panagrolaimomorpha</taxon>
        <taxon>Panagrolaimoidea</taxon>
        <taxon>Panagrolaimidae</taxon>
        <taxon>Panagrolaimus</taxon>
    </lineage>
</organism>
<accession>A0AC35F3T8</accession>
<evidence type="ECO:0000313" key="1">
    <source>
        <dbReference type="Proteomes" id="UP000887580"/>
    </source>
</evidence>
<dbReference type="WBParaSite" id="PS1159_v2.g12806.t1">
    <property type="protein sequence ID" value="PS1159_v2.g12806.t1"/>
    <property type="gene ID" value="PS1159_v2.g12806"/>
</dbReference>
<proteinExistence type="predicted"/>
<dbReference type="Proteomes" id="UP000887580">
    <property type="component" value="Unplaced"/>
</dbReference>
<name>A0AC35F3T8_9BILA</name>
<evidence type="ECO:0000313" key="2">
    <source>
        <dbReference type="WBParaSite" id="PS1159_v2.g12806.t1"/>
    </source>
</evidence>